<name>A0A3N4ID27_ASCIM</name>
<dbReference type="GO" id="GO:0005886">
    <property type="term" value="C:plasma membrane"/>
    <property type="evidence" value="ECO:0007669"/>
    <property type="project" value="InterPro"/>
</dbReference>
<evidence type="ECO:0008006" key="6">
    <source>
        <dbReference type="Google" id="ProtNLM"/>
    </source>
</evidence>
<proteinExistence type="predicted"/>
<reference evidence="4 5" key="1">
    <citation type="journal article" date="2018" name="Nat. Ecol. Evol.">
        <title>Pezizomycetes genomes reveal the molecular basis of ectomycorrhizal truffle lifestyle.</title>
        <authorList>
            <person name="Murat C."/>
            <person name="Payen T."/>
            <person name="Noel B."/>
            <person name="Kuo A."/>
            <person name="Morin E."/>
            <person name="Chen J."/>
            <person name="Kohler A."/>
            <person name="Krizsan K."/>
            <person name="Balestrini R."/>
            <person name="Da Silva C."/>
            <person name="Montanini B."/>
            <person name="Hainaut M."/>
            <person name="Levati E."/>
            <person name="Barry K.W."/>
            <person name="Belfiori B."/>
            <person name="Cichocki N."/>
            <person name="Clum A."/>
            <person name="Dockter R.B."/>
            <person name="Fauchery L."/>
            <person name="Guy J."/>
            <person name="Iotti M."/>
            <person name="Le Tacon F."/>
            <person name="Lindquist E.A."/>
            <person name="Lipzen A."/>
            <person name="Malagnac F."/>
            <person name="Mello A."/>
            <person name="Molinier V."/>
            <person name="Miyauchi S."/>
            <person name="Poulain J."/>
            <person name="Riccioni C."/>
            <person name="Rubini A."/>
            <person name="Sitrit Y."/>
            <person name="Splivallo R."/>
            <person name="Traeger S."/>
            <person name="Wang M."/>
            <person name="Zifcakova L."/>
            <person name="Wipf D."/>
            <person name="Zambonelli A."/>
            <person name="Paolocci F."/>
            <person name="Nowrousian M."/>
            <person name="Ottonello S."/>
            <person name="Baldrian P."/>
            <person name="Spatafora J.W."/>
            <person name="Henrissat B."/>
            <person name="Nagy L.G."/>
            <person name="Aury J.M."/>
            <person name="Wincker P."/>
            <person name="Grigoriev I.V."/>
            <person name="Bonfante P."/>
            <person name="Martin F.M."/>
        </authorList>
    </citation>
    <scope>NUCLEOTIDE SEQUENCE [LARGE SCALE GENOMIC DNA]</scope>
    <source>
        <strain evidence="4 5">RN42</strain>
    </source>
</reference>
<dbReference type="GO" id="GO:0001402">
    <property type="term" value="P:signal transduction involved in filamentous growth"/>
    <property type="evidence" value="ECO:0007669"/>
    <property type="project" value="TreeGrafter"/>
</dbReference>
<dbReference type="GO" id="GO:0005576">
    <property type="term" value="C:extracellular region"/>
    <property type="evidence" value="ECO:0007669"/>
    <property type="project" value="TreeGrafter"/>
</dbReference>
<dbReference type="InterPro" id="IPR039295">
    <property type="entry name" value="MSB2"/>
</dbReference>
<keyword evidence="2" id="KW-0812">Transmembrane</keyword>
<dbReference type="GO" id="GO:0031505">
    <property type="term" value="P:fungal-type cell wall organization"/>
    <property type="evidence" value="ECO:0007669"/>
    <property type="project" value="TreeGrafter"/>
</dbReference>
<dbReference type="GO" id="GO:0006972">
    <property type="term" value="P:hyperosmotic response"/>
    <property type="evidence" value="ECO:0007669"/>
    <property type="project" value="TreeGrafter"/>
</dbReference>
<organism evidence="4 5">
    <name type="scientific">Ascobolus immersus RN42</name>
    <dbReference type="NCBI Taxonomy" id="1160509"/>
    <lineage>
        <taxon>Eukaryota</taxon>
        <taxon>Fungi</taxon>
        <taxon>Dikarya</taxon>
        <taxon>Ascomycota</taxon>
        <taxon>Pezizomycotina</taxon>
        <taxon>Pezizomycetes</taxon>
        <taxon>Pezizales</taxon>
        <taxon>Ascobolaceae</taxon>
        <taxon>Ascobolus</taxon>
    </lineage>
</organism>
<evidence type="ECO:0000256" key="2">
    <source>
        <dbReference type="SAM" id="Phobius"/>
    </source>
</evidence>
<dbReference type="STRING" id="1160509.A0A3N4ID27"/>
<evidence type="ECO:0000256" key="3">
    <source>
        <dbReference type="SAM" id="SignalP"/>
    </source>
</evidence>
<dbReference type="GO" id="GO:0030010">
    <property type="term" value="P:establishment of cell polarity"/>
    <property type="evidence" value="ECO:0007669"/>
    <property type="project" value="TreeGrafter"/>
</dbReference>
<keyword evidence="3" id="KW-0732">Signal</keyword>
<keyword evidence="2" id="KW-1133">Transmembrane helix</keyword>
<feature type="region of interest" description="Disordered" evidence="1">
    <location>
        <begin position="348"/>
        <end position="380"/>
    </location>
</feature>
<dbReference type="GO" id="GO:0009986">
    <property type="term" value="C:cell surface"/>
    <property type="evidence" value="ECO:0007669"/>
    <property type="project" value="TreeGrafter"/>
</dbReference>
<feature type="region of interest" description="Disordered" evidence="1">
    <location>
        <begin position="264"/>
        <end position="288"/>
    </location>
</feature>
<feature type="transmembrane region" description="Helical" evidence="2">
    <location>
        <begin position="231"/>
        <end position="254"/>
    </location>
</feature>
<gene>
    <name evidence="4" type="ORF">BJ508DRAFT_46888</name>
</gene>
<dbReference type="Proteomes" id="UP000275078">
    <property type="component" value="Unassembled WGS sequence"/>
</dbReference>
<protein>
    <recommendedName>
        <fullName evidence="6">Mid2 domain-containing protein</fullName>
    </recommendedName>
</protein>
<keyword evidence="2" id="KW-0472">Membrane</keyword>
<feature type="signal peptide" evidence="3">
    <location>
        <begin position="1"/>
        <end position="20"/>
    </location>
</feature>
<keyword evidence="5" id="KW-1185">Reference proteome</keyword>
<dbReference type="OrthoDB" id="3366093at2759"/>
<dbReference type="GO" id="GO:0005034">
    <property type="term" value="F:osmosensor activity"/>
    <property type="evidence" value="ECO:0007669"/>
    <property type="project" value="InterPro"/>
</dbReference>
<dbReference type="GO" id="GO:0007232">
    <property type="term" value="P:osmosensory signaling pathway via Sho1 osmosensor"/>
    <property type="evidence" value="ECO:0007669"/>
    <property type="project" value="InterPro"/>
</dbReference>
<accession>A0A3N4ID27</accession>
<dbReference type="AlphaFoldDB" id="A0A3N4ID27"/>
<feature type="compositionally biased region" description="Polar residues" evidence="1">
    <location>
        <begin position="369"/>
        <end position="380"/>
    </location>
</feature>
<feature type="region of interest" description="Disordered" evidence="1">
    <location>
        <begin position="192"/>
        <end position="226"/>
    </location>
</feature>
<dbReference type="PANTHER" id="PTHR35778">
    <property type="entry name" value="SIGNALING MUCIN HKR1-RELATED"/>
    <property type="match status" value="1"/>
</dbReference>
<evidence type="ECO:0000313" key="4">
    <source>
        <dbReference type="EMBL" id="RPA84023.1"/>
    </source>
</evidence>
<feature type="chain" id="PRO_5018285635" description="Mid2 domain-containing protein" evidence="3">
    <location>
        <begin position="21"/>
        <end position="380"/>
    </location>
</feature>
<sequence length="380" mass="41971">MRLLFFALTLLLCGSRVIQTAEDRRLSDCGKADDKERCVDLEIPSAELNASSPTLPLPLDRAYTTLPPSNDSVLVRLAFDYSLNYEWLQKESRAVYQILDYLPQGLAYGMGIKNSTNITIRAIQPYDRQRNLGYIVALVYVFIPGDGLEELEDQIPRAGSQLYAHPDESVRELMSFVDPKIPLVSTLEIGLEDGPDELEGPGNLGDAGSTLEDSASKRKQDTGGNNSKIKVIGAAVGAGLGAMFIGALIMYVILRRRYKSRKQQSEGLDVRLGTTEESEGPIPPVGRPARDVLDRIERKLRRKKPRKAELENTCKVELENTARVELEGSHVAELQGDGCFNKEAKLEPLVEEPTTPNPEEVDQAKSFPLSCTNLEKPSLA</sequence>
<dbReference type="GO" id="GO:0030427">
    <property type="term" value="C:site of polarized growth"/>
    <property type="evidence" value="ECO:0007669"/>
    <property type="project" value="TreeGrafter"/>
</dbReference>
<evidence type="ECO:0000313" key="5">
    <source>
        <dbReference type="Proteomes" id="UP000275078"/>
    </source>
</evidence>
<dbReference type="EMBL" id="ML119661">
    <property type="protein sequence ID" value="RPA84023.1"/>
    <property type="molecule type" value="Genomic_DNA"/>
</dbReference>
<evidence type="ECO:0000256" key="1">
    <source>
        <dbReference type="SAM" id="MobiDB-lite"/>
    </source>
</evidence>
<dbReference type="PANTHER" id="PTHR35778:SF1">
    <property type="entry name" value="SIGNALING MUCIN HKR1-RELATED"/>
    <property type="match status" value="1"/>
</dbReference>